<evidence type="ECO:0000259" key="3">
    <source>
        <dbReference type="Pfam" id="PF01370"/>
    </source>
</evidence>
<proteinExistence type="inferred from homology"/>
<dbReference type="InterPro" id="IPR001509">
    <property type="entry name" value="Epimerase_deHydtase"/>
</dbReference>
<sequence>MTHTRILITGGNGYVGRYLTDLLRPHGSLCIADLLRYGHWRFAENDRDRLRLEQVDIRDGAQVAAMMASFRPDVIVHLAALHYIPECEADPALAVSTNVQGTLNLLLSCPAGCRFVFASSGAVYKPDVRPHHETTSELGPSDIYGFSKLHGEHYVKAIAAKRRLKAVIVRLFNVIGPGETNPHLLPELIGQLKAGRSVIELGNLSPRRDYISVRDAAAGFCAVALHNEVEAGATRTVNLGTSRTYSVAEVVEKLRRISGINFEIRQTADRTRQVDRPILAADNRSIEELYGWRVRQTIDDTLTELWQAPDFAHGLVEKYL</sequence>
<evidence type="ECO:0000256" key="1">
    <source>
        <dbReference type="ARBA" id="ARBA00005125"/>
    </source>
</evidence>
<accession>A0ABV7C192</accession>
<evidence type="ECO:0000256" key="2">
    <source>
        <dbReference type="ARBA" id="ARBA00007637"/>
    </source>
</evidence>
<dbReference type="EMBL" id="JBHRSB010000012">
    <property type="protein sequence ID" value="MFC3003560.1"/>
    <property type="molecule type" value="Genomic_DNA"/>
</dbReference>
<organism evidence="4 5">
    <name type="scientific">Falsiroseomonas tokyonensis</name>
    <dbReference type="NCBI Taxonomy" id="430521"/>
    <lineage>
        <taxon>Bacteria</taxon>
        <taxon>Pseudomonadati</taxon>
        <taxon>Pseudomonadota</taxon>
        <taxon>Alphaproteobacteria</taxon>
        <taxon>Acetobacterales</taxon>
        <taxon>Roseomonadaceae</taxon>
        <taxon>Falsiroseomonas</taxon>
    </lineage>
</organism>
<dbReference type="PANTHER" id="PTHR43000">
    <property type="entry name" value="DTDP-D-GLUCOSE 4,6-DEHYDRATASE-RELATED"/>
    <property type="match status" value="1"/>
</dbReference>
<comment type="pathway">
    <text evidence="1">Bacterial outer membrane biogenesis; LPS O-antigen biosynthesis.</text>
</comment>
<dbReference type="Pfam" id="PF01370">
    <property type="entry name" value="Epimerase"/>
    <property type="match status" value="1"/>
</dbReference>
<comment type="caution">
    <text evidence="4">The sequence shown here is derived from an EMBL/GenBank/DDBJ whole genome shotgun (WGS) entry which is preliminary data.</text>
</comment>
<reference evidence="5" key="1">
    <citation type="journal article" date="2019" name="Int. J. Syst. Evol. Microbiol.">
        <title>The Global Catalogue of Microorganisms (GCM) 10K type strain sequencing project: providing services to taxonomists for standard genome sequencing and annotation.</title>
        <authorList>
            <consortium name="The Broad Institute Genomics Platform"/>
            <consortium name="The Broad Institute Genome Sequencing Center for Infectious Disease"/>
            <person name="Wu L."/>
            <person name="Ma J."/>
        </authorList>
    </citation>
    <scope>NUCLEOTIDE SEQUENCE [LARGE SCALE GENOMIC DNA]</scope>
    <source>
        <strain evidence="5">CGMCC 1.16855</strain>
    </source>
</reference>
<dbReference type="Proteomes" id="UP001595420">
    <property type="component" value="Unassembled WGS sequence"/>
</dbReference>
<keyword evidence="5" id="KW-1185">Reference proteome</keyword>
<evidence type="ECO:0000313" key="4">
    <source>
        <dbReference type="EMBL" id="MFC3003560.1"/>
    </source>
</evidence>
<dbReference type="RefSeq" id="WP_216840014.1">
    <property type="nucleotide sequence ID" value="NZ_JAFNJS010000012.1"/>
</dbReference>
<comment type="similarity">
    <text evidence="2">Belongs to the NAD(P)-dependent epimerase/dehydratase family.</text>
</comment>
<protein>
    <submittedName>
        <fullName evidence="4">NAD-dependent epimerase/dehydratase family protein</fullName>
    </submittedName>
</protein>
<evidence type="ECO:0000313" key="5">
    <source>
        <dbReference type="Proteomes" id="UP001595420"/>
    </source>
</evidence>
<name>A0ABV7C192_9PROT</name>
<gene>
    <name evidence="4" type="ORF">ACFOD3_26940</name>
</gene>
<feature type="domain" description="NAD-dependent epimerase/dehydratase" evidence="3">
    <location>
        <begin position="6"/>
        <end position="240"/>
    </location>
</feature>